<keyword evidence="2" id="KW-1185">Reference proteome</keyword>
<dbReference type="PRINTS" id="PR01210">
    <property type="entry name" value="GGTRANSPTASE"/>
</dbReference>
<dbReference type="InterPro" id="IPR043138">
    <property type="entry name" value="GGT_lsub"/>
</dbReference>
<evidence type="ECO:0000313" key="2">
    <source>
        <dbReference type="Proteomes" id="UP000260665"/>
    </source>
</evidence>
<comment type="caution">
    <text evidence="1">The sequence shown here is derived from an EMBL/GenBank/DDBJ whole genome shotgun (WGS) entry which is preliminary data.</text>
</comment>
<dbReference type="AlphaFoldDB" id="A0A3E1RDL9"/>
<dbReference type="PANTHER" id="PTHR43881:SF5">
    <property type="entry name" value="GAMMA-GLUTAMYLTRANSPEPTIDASE"/>
    <property type="match status" value="1"/>
</dbReference>
<protein>
    <submittedName>
        <fullName evidence="1">Gamma-glutamyltransferase</fullName>
    </submittedName>
</protein>
<organism evidence="1 2">
    <name type="scientific">Rhodoferax lacus</name>
    <dbReference type="NCBI Taxonomy" id="2184758"/>
    <lineage>
        <taxon>Bacteria</taxon>
        <taxon>Pseudomonadati</taxon>
        <taxon>Pseudomonadota</taxon>
        <taxon>Betaproteobacteria</taxon>
        <taxon>Burkholderiales</taxon>
        <taxon>Comamonadaceae</taxon>
        <taxon>Rhodoferax</taxon>
    </lineage>
</organism>
<dbReference type="OrthoDB" id="5297205at2"/>
<dbReference type="Proteomes" id="UP000260665">
    <property type="component" value="Unassembled WGS sequence"/>
</dbReference>
<reference evidence="1 2" key="1">
    <citation type="submission" date="2018-05" db="EMBL/GenBank/DDBJ databases">
        <title>Rhodoferax soyangensis sp.nov., isolated from an oligotrophic freshwater lake.</title>
        <authorList>
            <person name="Park M."/>
        </authorList>
    </citation>
    <scope>NUCLEOTIDE SEQUENCE [LARGE SCALE GENOMIC DNA]</scope>
    <source>
        <strain evidence="1 2">IMCC26218</strain>
    </source>
</reference>
<dbReference type="Pfam" id="PF01019">
    <property type="entry name" value="G_glu_transpept"/>
    <property type="match status" value="1"/>
</dbReference>
<dbReference type="InterPro" id="IPR043137">
    <property type="entry name" value="GGT_ssub_C"/>
</dbReference>
<name>A0A3E1RDL9_9BURK</name>
<dbReference type="InterPro" id="IPR052896">
    <property type="entry name" value="GGT-like_enzyme"/>
</dbReference>
<dbReference type="Gene3D" id="1.10.246.130">
    <property type="match status" value="1"/>
</dbReference>
<dbReference type="GO" id="GO:0016740">
    <property type="term" value="F:transferase activity"/>
    <property type="evidence" value="ECO:0007669"/>
    <property type="project" value="UniProtKB-KW"/>
</dbReference>
<dbReference type="EMBL" id="QFZK01000004">
    <property type="protein sequence ID" value="RFO97455.1"/>
    <property type="molecule type" value="Genomic_DNA"/>
</dbReference>
<accession>A0A3E1RDL9</accession>
<dbReference type="SUPFAM" id="SSF56235">
    <property type="entry name" value="N-terminal nucleophile aminohydrolases (Ntn hydrolases)"/>
    <property type="match status" value="1"/>
</dbReference>
<sequence>MVTSPHALATQCGVDVLASGGNAIEAAIATVLSLCVTYPHFCGLAGDAFLLIGDAQGQVQTISGIGQAAADVSGYQGSIPVRGARSALSSAATVDALGQALEISRSQLAGRKSWGELLAPAIRLAREGFEISASERFWLNFRLPEAEALPDVYRAFLHDGQVPPAGFVRQQAALAHTLETLAERGPRDFYEGALAQRIAQGLREAGSPLTAHDVAATRARIEPPLCMPYRGGELLAHQPPTQGLSTLQIMGLLERFDLQAVAEGSADHYHLLVEAVKQAFMDRNRHVADPDFSQVPVARLLSPAHLDTRAKAIDMAHALPWPHVFQTGDTVYVGAADAAGNTVSLLATVYYDWGSGVLVGDTGMLWHNRGASFSLDPAHPNALAPGKRPFHTLNPGMYRKDGRVQLLYGTQGADGQPQTLAAVLTRLIDYGMNPMDALSRPRFLLGKTFSDGSDSLKLEEDVAPDVVAELRHRGHALSLLTAHNPLMGHPGAIRIDAGGHMTGAHDPRSDGLALGL</sequence>
<gene>
    <name evidence="1" type="ORF">DIC66_09830</name>
</gene>
<dbReference type="PANTHER" id="PTHR43881">
    <property type="entry name" value="GAMMA-GLUTAMYLTRANSPEPTIDASE (AFU_ORTHOLOGUE AFUA_4G13580)"/>
    <property type="match status" value="1"/>
</dbReference>
<dbReference type="InterPro" id="IPR029055">
    <property type="entry name" value="Ntn_hydrolases_N"/>
</dbReference>
<proteinExistence type="predicted"/>
<keyword evidence="1" id="KW-0808">Transferase</keyword>
<evidence type="ECO:0000313" key="1">
    <source>
        <dbReference type="EMBL" id="RFO97455.1"/>
    </source>
</evidence>
<dbReference type="Gene3D" id="3.60.20.40">
    <property type="match status" value="1"/>
</dbReference>